<gene>
    <name evidence="2" type="ordered locus">PCC7424_1643</name>
</gene>
<dbReference type="Pfam" id="PF14218">
    <property type="entry name" value="COP23"/>
    <property type="match status" value="1"/>
</dbReference>
<reference evidence="3" key="1">
    <citation type="journal article" date="2011" name="MBio">
        <title>Novel metabolic attributes of the genus Cyanothece, comprising a group of unicellular nitrogen-fixing Cyanobacteria.</title>
        <authorList>
            <person name="Bandyopadhyay A."/>
            <person name="Elvitigala T."/>
            <person name="Welsh E."/>
            <person name="Stockel J."/>
            <person name="Liberton M."/>
            <person name="Min H."/>
            <person name="Sherman L.A."/>
            <person name="Pakrasi H.B."/>
        </authorList>
    </citation>
    <scope>NUCLEOTIDE SEQUENCE [LARGE SCALE GENOMIC DNA]</scope>
    <source>
        <strain evidence="3">PCC 7424</strain>
    </source>
</reference>
<dbReference type="RefSeq" id="WP_012599025.1">
    <property type="nucleotide sequence ID" value="NC_011729.1"/>
</dbReference>
<evidence type="ECO:0000313" key="2">
    <source>
        <dbReference type="EMBL" id="ACK70081.1"/>
    </source>
</evidence>
<dbReference type="HOGENOM" id="CLU_101369_3_0_3"/>
<keyword evidence="1" id="KW-0732">Signal</keyword>
<dbReference type="Proteomes" id="UP000002384">
    <property type="component" value="Chromosome"/>
</dbReference>
<feature type="signal peptide" evidence="1">
    <location>
        <begin position="1"/>
        <end position="30"/>
    </location>
</feature>
<feature type="chain" id="PRO_5002858872" evidence="1">
    <location>
        <begin position="31"/>
        <end position="190"/>
    </location>
</feature>
<dbReference type="eggNOG" id="COG2335">
    <property type="taxonomic scope" value="Bacteria"/>
</dbReference>
<dbReference type="InterPro" id="IPR025478">
    <property type="entry name" value="COP23"/>
</dbReference>
<dbReference type="KEGG" id="cyc:PCC7424_1643"/>
<name>B7KAX1_GLOC7</name>
<proteinExistence type="predicted"/>
<protein>
    <submittedName>
        <fullName evidence="2">Uncharacterized protein</fullName>
    </submittedName>
</protein>
<dbReference type="OrthoDB" id="490444at2"/>
<evidence type="ECO:0000256" key="1">
    <source>
        <dbReference type="SAM" id="SignalP"/>
    </source>
</evidence>
<sequence length="190" mass="21308">MMKKNRLMQIISLIVLSVSHTLILSQPSHSQNTRFFCAVLNQTYTTFVRTPRGNKPLILWTSGSFDAEGWTNEKRCLTVSGRLEKYNKSGTLKYMRPDKINNYPVICIAAYKGGKCANHDVLITLKQGTNANDILSRLTAINQLAGARPVHLNDEILSYDDSGNLYVDMELYIKAISEATENNNSDSSPF</sequence>
<accession>B7KAX1</accession>
<dbReference type="EMBL" id="CP001291">
    <property type="protein sequence ID" value="ACK70081.1"/>
    <property type="molecule type" value="Genomic_DNA"/>
</dbReference>
<evidence type="ECO:0000313" key="3">
    <source>
        <dbReference type="Proteomes" id="UP000002384"/>
    </source>
</evidence>
<organism evidence="2 3">
    <name type="scientific">Gloeothece citriformis (strain PCC 7424)</name>
    <name type="common">Cyanothece sp. (strain PCC 7424)</name>
    <dbReference type="NCBI Taxonomy" id="65393"/>
    <lineage>
        <taxon>Bacteria</taxon>
        <taxon>Bacillati</taxon>
        <taxon>Cyanobacteriota</taxon>
        <taxon>Cyanophyceae</taxon>
        <taxon>Oscillatoriophycideae</taxon>
        <taxon>Chroococcales</taxon>
        <taxon>Aphanothecaceae</taxon>
        <taxon>Gloeothece</taxon>
        <taxon>Gloeothece citriformis</taxon>
    </lineage>
</organism>
<dbReference type="STRING" id="65393.PCC7424_1643"/>
<dbReference type="AlphaFoldDB" id="B7KAX1"/>
<keyword evidence="3" id="KW-1185">Reference proteome</keyword>